<keyword evidence="3" id="KW-0201">Cytochrome c-type biogenesis</keyword>
<dbReference type="Proteomes" id="UP000005387">
    <property type="component" value="Unassembled WGS sequence"/>
</dbReference>
<evidence type="ECO:0000259" key="7">
    <source>
        <dbReference type="Pfam" id="PF05140"/>
    </source>
</evidence>
<gene>
    <name evidence="8" type="ORF">PaecuDRAFT_3317</name>
</gene>
<keyword evidence="4 6" id="KW-1133">Transmembrane helix</keyword>
<evidence type="ECO:0000256" key="5">
    <source>
        <dbReference type="ARBA" id="ARBA00023136"/>
    </source>
</evidence>
<dbReference type="RefSeq" id="WP_006039305.1">
    <property type="nucleotide sequence ID" value="NZ_AEDD01000009.1"/>
</dbReference>
<evidence type="ECO:0000256" key="6">
    <source>
        <dbReference type="SAM" id="Phobius"/>
    </source>
</evidence>
<evidence type="ECO:0000313" key="9">
    <source>
        <dbReference type="Proteomes" id="UP000005387"/>
    </source>
</evidence>
<evidence type="ECO:0000256" key="4">
    <source>
        <dbReference type="ARBA" id="ARBA00022989"/>
    </source>
</evidence>
<reference evidence="8 9" key="1">
    <citation type="submission" date="2010-07" db="EMBL/GenBank/DDBJ databases">
        <title>The draft genome of Paenibacillus curdlanolyticus YK9.</title>
        <authorList>
            <consortium name="US DOE Joint Genome Institute (JGI-PGF)"/>
            <person name="Lucas S."/>
            <person name="Copeland A."/>
            <person name="Lapidus A."/>
            <person name="Cheng J.-F."/>
            <person name="Bruce D."/>
            <person name="Goodwin L."/>
            <person name="Pitluck S."/>
            <person name="Land M.L."/>
            <person name="Hauser L."/>
            <person name="Chang Y.-J."/>
            <person name="Jeffries C."/>
            <person name="Anderson I.J."/>
            <person name="Johnson E."/>
            <person name="Loganathan U."/>
            <person name="Mulhopadhyay B."/>
            <person name="Kyrpides N."/>
            <person name="Woyke T.J."/>
        </authorList>
    </citation>
    <scope>NUCLEOTIDE SEQUENCE [LARGE SCALE GENOMIC DNA]</scope>
    <source>
        <strain evidence="8 9">YK9</strain>
    </source>
</reference>
<name>E0ICC8_9BACL</name>
<feature type="transmembrane region" description="Helical" evidence="6">
    <location>
        <begin position="211"/>
        <end position="229"/>
    </location>
</feature>
<protein>
    <submittedName>
        <fullName evidence="8">ResB family protein</fullName>
    </submittedName>
</protein>
<organism evidence="8 9">
    <name type="scientific">Paenibacillus curdlanolyticus YK9</name>
    <dbReference type="NCBI Taxonomy" id="717606"/>
    <lineage>
        <taxon>Bacteria</taxon>
        <taxon>Bacillati</taxon>
        <taxon>Bacillota</taxon>
        <taxon>Bacilli</taxon>
        <taxon>Bacillales</taxon>
        <taxon>Paenibacillaceae</taxon>
        <taxon>Paenibacillus</taxon>
    </lineage>
</organism>
<dbReference type="STRING" id="717606.PaecuDRAFT_3317"/>
<dbReference type="Pfam" id="PF05140">
    <property type="entry name" value="ResB"/>
    <property type="match status" value="2"/>
</dbReference>
<keyword evidence="2 6" id="KW-0812">Transmembrane</keyword>
<dbReference type="InterPro" id="IPR023494">
    <property type="entry name" value="Cyt_c_bgen_Ccs1/CcsB/ResB"/>
</dbReference>
<dbReference type="AlphaFoldDB" id="E0ICC8"/>
<evidence type="ECO:0000313" key="8">
    <source>
        <dbReference type="EMBL" id="EFM09814.1"/>
    </source>
</evidence>
<keyword evidence="5 6" id="KW-0472">Membrane</keyword>
<proteinExistence type="predicted"/>
<feature type="transmembrane region" description="Helical" evidence="6">
    <location>
        <begin position="68"/>
        <end position="86"/>
    </location>
</feature>
<dbReference type="eggNOG" id="COG1333">
    <property type="taxonomic scope" value="Bacteria"/>
</dbReference>
<feature type="transmembrane region" description="Helical" evidence="6">
    <location>
        <begin position="118"/>
        <end position="140"/>
    </location>
</feature>
<dbReference type="EMBL" id="AEDD01000009">
    <property type="protein sequence ID" value="EFM09814.1"/>
    <property type="molecule type" value="Genomic_DNA"/>
</dbReference>
<dbReference type="GO" id="GO:0016020">
    <property type="term" value="C:membrane"/>
    <property type="evidence" value="ECO:0007669"/>
    <property type="project" value="UniProtKB-SubCell"/>
</dbReference>
<comment type="subcellular location">
    <subcellularLocation>
        <location evidence="1">Membrane</location>
        <topology evidence="1">Multi-pass membrane protein</topology>
    </subcellularLocation>
</comment>
<feature type="domain" description="ResB-like" evidence="7">
    <location>
        <begin position="66"/>
        <end position="410"/>
    </location>
</feature>
<evidence type="ECO:0000256" key="3">
    <source>
        <dbReference type="ARBA" id="ARBA00022748"/>
    </source>
</evidence>
<feature type="domain" description="ResB-like" evidence="7">
    <location>
        <begin position="424"/>
        <end position="522"/>
    </location>
</feature>
<accession>E0ICC8</accession>
<evidence type="ECO:0000256" key="1">
    <source>
        <dbReference type="ARBA" id="ARBA00004141"/>
    </source>
</evidence>
<evidence type="ECO:0000256" key="2">
    <source>
        <dbReference type="ARBA" id="ARBA00022692"/>
    </source>
</evidence>
<dbReference type="PANTHER" id="PTHR31566:SF0">
    <property type="entry name" value="CYTOCHROME C BIOGENESIS PROTEIN CCS1, CHLOROPLASTIC"/>
    <property type="match status" value="1"/>
</dbReference>
<dbReference type="PANTHER" id="PTHR31566">
    <property type="entry name" value="CYTOCHROME C BIOGENESIS PROTEIN CCS1, CHLOROPLASTIC"/>
    <property type="match status" value="1"/>
</dbReference>
<sequence>MFQNTKCECGHQNPPETLLCESCGKPQMEVEESNEPLEMRYDGIARRSQKSNQSLLDKVWSFFSSVKIAIYLILITLLGAAVGTIYPQEKSADYYAEHYGWSGELYDKLGLSTMYDSWWFVGLLVMIGTSLVICSLDRVLPLYRALNKQQIRKHLQFINRQKTVYSGPIDGDPKEWVATLEKHLRKRRYRVHTDGSALLAEKNRFSRWGPYINHIGLIVLLLALLARTIPDWKMEQTIAVRDGETVQIPDTEYYVKNEKFTIEFYNKNELPDRLKEQVRPKLYKTQAVLYKCVSQCDLPGVEPKLEQVKAHDIIVNHPMSYKGVTIFQIGYDDVPLLKSVKPIIEDKVNGKTYGPFELPMKNPKTTIEVGPYTLFLKANYMEFALNEQGDPVTLSRDPKSPAFIFMIKGPGLDPSGEPYMYFPLQKDKQRFSQDKINHDLSSKLEIRVEGMENVSFSTYTSYLLIRVDTALTFVWIGLGICMLGLLMGAYWHHRRIWLRIDDGILSLGAHTNKNHFGMRSDVEWALQRMGISVERDALDNGGYNS</sequence>
<dbReference type="OrthoDB" id="9770923at2"/>
<dbReference type="GO" id="GO:0017004">
    <property type="term" value="P:cytochrome complex assembly"/>
    <property type="evidence" value="ECO:0007669"/>
    <property type="project" value="UniProtKB-KW"/>
</dbReference>
<keyword evidence="9" id="KW-1185">Reference proteome</keyword>
<feature type="transmembrane region" description="Helical" evidence="6">
    <location>
        <begin position="470"/>
        <end position="491"/>
    </location>
</feature>
<dbReference type="InterPro" id="IPR007816">
    <property type="entry name" value="ResB-like_domain"/>
</dbReference>